<name>A0ABQ9H5K0_9NEOP</name>
<reference evidence="1 2" key="1">
    <citation type="submission" date="2023-02" db="EMBL/GenBank/DDBJ databases">
        <title>LHISI_Scaffold_Assembly.</title>
        <authorList>
            <person name="Stuart O.P."/>
            <person name="Cleave R."/>
            <person name="Magrath M.J.L."/>
            <person name="Mikheyev A.S."/>
        </authorList>
    </citation>
    <scope>NUCLEOTIDE SEQUENCE [LARGE SCALE GENOMIC DNA]</scope>
    <source>
        <strain evidence="1">Daus_M_001</strain>
        <tissue evidence="1">Leg muscle</tissue>
    </source>
</reference>
<gene>
    <name evidence="1" type="ORF">PR048_020180</name>
</gene>
<keyword evidence="2" id="KW-1185">Reference proteome</keyword>
<dbReference type="Proteomes" id="UP001159363">
    <property type="component" value="Chromosome 6"/>
</dbReference>
<dbReference type="EMBL" id="JARBHB010000007">
    <property type="protein sequence ID" value="KAJ8879572.1"/>
    <property type="molecule type" value="Genomic_DNA"/>
</dbReference>
<protein>
    <submittedName>
        <fullName evidence="1">Uncharacterized protein</fullName>
    </submittedName>
</protein>
<evidence type="ECO:0000313" key="2">
    <source>
        <dbReference type="Proteomes" id="UP001159363"/>
    </source>
</evidence>
<proteinExistence type="predicted"/>
<organism evidence="1 2">
    <name type="scientific">Dryococelus australis</name>
    <dbReference type="NCBI Taxonomy" id="614101"/>
    <lineage>
        <taxon>Eukaryota</taxon>
        <taxon>Metazoa</taxon>
        <taxon>Ecdysozoa</taxon>
        <taxon>Arthropoda</taxon>
        <taxon>Hexapoda</taxon>
        <taxon>Insecta</taxon>
        <taxon>Pterygota</taxon>
        <taxon>Neoptera</taxon>
        <taxon>Polyneoptera</taxon>
        <taxon>Phasmatodea</taxon>
        <taxon>Verophasmatodea</taxon>
        <taxon>Anareolatae</taxon>
        <taxon>Phasmatidae</taxon>
        <taxon>Eurycanthinae</taxon>
        <taxon>Dryococelus</taxon>
    </lineage>
</organism>
<comment type="caution">
    <text evidence="1">The sequence shown here is derived from an EMBL/GenBank/DDBJ whole genome shotgun (WGS) entry which is preliminary data.</text>
</comment>
<accession>A0ABQ9H5K0</accession>
<evidence type="ECO:0000313" key="1">
    <source>
        <dbReference type="EMBL" id="KAJ8879572.1"/>
    </source>
</evidence>
<sequence length="109" mass="12573">MRWLRFEKDSPFSIQFKENFNDLAEFCQIDLRNYGPGKDVQSLASVEQVPLYLSRRPISEAKKNDMTALLPYISPVHHKYFKSLPVSSNTRSQMISQDAETDNETTGLD</sequence>